<protein>
    <submittedName>
        <fullName evidence="1">Uncharacterized protein</fullName>
    </submittedName>
</protein>
<accession>A0A4Y5JUZ4</accession>
<dbReference type="Proteomes" id="UP000316733">
    <property type="component" value="Segment"/>
</dbReference>
<evidence type="ECO:0000313" key="2">
    <source>
        <dbReference type="Proteomes" id="UP000316733"/>
    </source>
</evidence>
<proteinExistence type="predicted"/>
<dbReference type="EMBL" id="MK797984">
    <property type="protein sequence ID" value="QCG75942.1"/>
    <property type="molecule type" value="Genomic_DNA"/>
</dbReference>
<organism evidence="1 2">
    <name type="scientific">Pseudomonas phage vB_PaeM_PA5oct</name>
    <dbReference type="NCBI Taxonomy" id="2163605"/>
    <lineage>
        <taxon>Viruses</taxon>
        <taxon>Duplodnaviria</taxon>
        <taxon>Heunggongvirae</taxon>
        <taxon>Uroviricota</taxon>
        <taxon>Caudoviricetes</taxon>
        <taxon>Arenbergviridae</taxon>
        <taxon>Wroclawvirus</taxon>
        <taxon>Wroclawvirus PA5oct</taxon>
    </lineage>
</organism>
<sequence length="76" mass="8622">MSLKYNGYVFNIGILGQNEAISEYAYPTDDPESDKKKAFLAAMTKFVESDDFEKFTNQMYNNFSINVQALVSTSTE</sequence>
<keyword evidence="2" id="KW-1185">Reference proteome</keyword>
<evidence type="ECO:0000313" key="1">
    <source>
        <dbReference type="EMBL" id="QCG75942.1"/>
    </source>
</evidence>
<reference evidence="2" key="1">
    <citation type="journal article" date="2020" name="bioRxiv">
        <title>Integrative omics analysis of Pseudomonas aeruginosa virus PA5oct highlights the molecular complexity of jumbo phages.</title>
        <authorList>
            <person name="Lood C."/>
            <person name="Danis-Wlodarczyk K."/>
            <person name="Blasdel B.G."/>
            <person name="Jang H.B."/>
            <person name="Vandenheuvel D."/>
            <person name="Briers Y."/>
            <person name="Noben J.-P."/>
            <person name="van Noort V."/>
            <person name="Drulis-Kawa Z."/>
            <person name="Lavigne R."/>
        </authorList>
    </citation>
    <scope>NUCLEOTIDE SEQUENCE [LARGE SCALE GENOMIC DNA]</scope>
</reference>
<gene>
    <name evidence="1" type="ORF">EST35_0059</name>
</gene>
<name>A0A4Y5JUZ4_9CAUD</name>